<keyword evidence="1" id="KW-0472">Membrane</keyword>
<comment type="caution">
    <text evidence="2">The sequence shown here is derived from an EMBL/GenBank/DDBJ whole genome shotgun (WGS) entry which is preliminary data.</text>
</comment>
<gene>
    <name evidence="2" type="ORF">C8P69_10628</name>
</gene>
<dbReference type="Proteomes" id="UP000241808">
    <property type="component" value="Unassembled WGS sequence"/>
</dbReference>
<sequence length="49" mass="5311">MLVPRIRQSTTRAMLAAEATPPISGMWRYALVTSVGLWGLAGSVIVLIR</sequence>
<accession>A0A2T4Z0Y0</accession>
<evidence type="ECO:0000313" key="2">
    <source>
        <dbReference type="EMBL" id="PTM53375.1"/>
    </source>
</evidence>
<keyword evidence="3" id="KW-1185">Reference proteome</keyword>
<evidence type="ECO:0000256" key="1">
    <source>
        <dbReference type="SAM" id="Phobius"/>
    </source>
</evidence>
<evidence type="ECO:0000313" key="3">
    <source>
        <dbReference type="Proteomes" id="UP000241808"/>
    </source>
</evidence>
<keyword evidence="1" id="KW-0812">Transmembrane</keyword>
<organism evidence="2 3">
    <name type="scientific">Phreatobacter oligotrophus</name>
    <dbReference type="NCBI Taxonomy" id="1122261"/>
    <lineage>
        <taxon>Bacteria</taxon>
        <taxon>Pseudomonadati</taxon>
        <taxon>Pseudomonadota</taxon>
        <taxon>Alphaproteobacteria</taxon>
        <taxon>Hyphomicrobiales</taxon>
        <taxon>Phreatobacteraceae</taxon>
        <taxon>Phreatobacter</taxon>
    </lineage>
</organism>
<feature type="transmembrane region" description="Helical" evidence="1">
    <location>
        <begin position="26"/>
        <end position="48"/>
    </location>
</feature>
<reference evidence="2 3" key="1">
    <citation type="submission" date="2018-04" db="EMBL/GenBank/DDBJ databases">
        <title>Genomic Encyclopedia of Archaeal and Bacterial Type Strains, Phase II (KMG-II): from individual species to whole genera.</title>
        <authorList>
            <person name="Goeker M."/>
        </authorList>
    </citation>
    <scope>NUCLEOTIDE SEQUENCE [LARGE SCALE GENOMIC DNA]</scope>
    <source>
        <strain evidence="2 3">DSM 25521</strain>
    </source>
</reference>
<name>A0A2T4Z0Y0_9HYPH</name>
<protein>
    <submittedName>
        <fullName evidence="2">Uncharacterized protein</fullName>
    </submittedName>
</protein>
<dbReference type="AlphaFoldDB" id="A0A2T4Z0Y0"/>
<proteinExistence type="predicted"/>
<keyword evidence="1" id="KW-1133">Transmembrane helix</keyword>
<dbReference type="EMBL" id="PZZL01000006">
    <property type="protein sequence ID" value="PTM53375.1"/>
    <property type="molecule type" value="Genomic_DNA"/>
</dbReference>